<sequence length="837" mass="89909">MKRQPKILAGTALSLLMAYTPLAAAPVPAIGGFDSPRAPLAANTQAPVLLAQAEEGQPQEQQPSEEQQPRKKHRQADQAQPAPEAGGGGASEEAQPRKKHRQAQEGAQPGAEAAPMERAPAEEPMQPRKKERRQPAEQQPAASQEFAPAQSEAPAEAPRKKKHTAEQPTQEFAPAPEAPAEAPVKPRKKGKEAPAAEQPAFGGEVTPSQAEQPAEASPKKHKKDSKAAPAAEQPAFNGEAAPGQAEQPAEASPKKHKKDSQAAPTAEQPAFNGEVAPGQAEQPADASPKKHKKDGKAAPAAEQPTPAGEAAPAPGKKPAATEVTPSESAPAQQPAEATPEKPRKKGDKQVPGTEQSAPTGEAAPTPGEKPVPTEAAPGETAPAEQPAGAKPDKPRKKGDKQAPGTEQPATPGEAVTPGEPAQVPAEAEGHGKPVNPGKEAPVPGQQPAQGEATGEGNALPAPDSQKVLPAPDSQKAGPAEGQEQGAQDQGKRGQQQGGNRRPKPAEEAGPPPTDDRSAQQEMQPDKIVPVTSEQGKRVKERPVDLRRQERPKGTEILKEFGDRVIIQLNNQVMVESNERPRMRHGARDVYYEDLPRGRNRETIERGDGTRVVTIRNSYGDVVRRSRIMPDGREYVLSYVDESDYDRVRDWRDPGDDLPPLRLEIPEDDYVLTPERVRNPDMYYDFLEQPPVERVERLYSIDEVKRSARIRDKTRRIDLDTINFEFGSAAVAENEISHLEGVAKAMERILEQNPAETFLIEGHTDAVGSELANLALSDKRAESVAAALTNVFGIPPENLATQGYGKQFLKVKTQAPERQNRRVVIRRITPLVAPVASR</sequence>
<keyword evidence="1" id="KW-0472">Membrane</keyword>
<feature type="region of interest" description="Disordered" evidence="2">
    <location>
        <begin position="26"/>
        <end position="552"/>
    </location>
</feature>
<dbReference type="GO" id="GO:0016020">
    <property type="term" value="C:membrane"/>
    <property type="evidence" value="ECO:0007669"/>
    <property type="project" value="UniProtKB-UniRule"/>
</dbReference>
<feature type="compositionally biased region" description="Basic and acidic residues" evidence="2">
    <location>
        <begin position="119"/>
        <end position="128"/>
    </location>
</feature>
<keyword evidence="3" id="KW-0732">Signal</keyword>
<evidence type="ECO:0000256" key="2">
    <source>
        <dbReference type="SAM" id="MobiDB-lite"/>
    </source>
</evidence>
<feature type="compositionally biased region" description="Low complexity" evidence="2">
    <location>
        <begin position="238"/>
        <end position="251"/>
    </location>
</feature>
<keyword evidence="5" id="KW-0966">Cell projection</keyword>
<keyword evidence="5" id="KW-0969">Cilium</keyword>
<dbReference type="EMBL" id="PXYL01000011">
    <property type="protein sequence ID" value="PSJ58288.1"/>
    <property type="molecule type" value="Genomic_DNA"/>
</dbReference>
<evidence type="ECO:0000256" key="3">
    <source>
        <dbReference type="SAM" id="SignalP"/>
    </source>
</evidence>
<dbReference type="InterPro" id="IPR006665">
    <property type="entry name" value="OmpA-like"/>
</dbReference>
<accession>A0A2P7S737</accession>
<reference evidence="5 6" key="1">
    <citation type="submission" date="2018-03" db="EMBL/GenBank/DDBJ databases">
        <title>The draft genome of Mesorhizobium soli JCM 19897.</title>
        <authorList>
            <person name="Li L."/>
            <person name="Liu L."/>
            <person name="Liang L."/>
            <person name="Wang T."/>
            <person name="Zhang X."/>
        </authorList>
    </citation>
    <scope>NUCLEOTIDE SEQUENCE [LARGE SCALE GENOMIC DNA]</scope>
    <source>
        <strain evidence="5 6">JCM 19897</strain>
    </source>
</reference>
<feature type="compositionally biased region" description="Low complexity" evidence="2">
    <location>
        <begin position="52"/>
        <end position="66"/>
    </location>
</feature>
<evidence type="ECO:0000313" key="5">
    <source>
        <dbReference type="EMBL" id="PSJ58288.1"/>
    </source>
</evidence>
<feature type="compositionally biased region" description="Low complexity" evidence="2">
    <location>
        <begin position="297"/>
        <end position="337"/>
    </location>
</feature>
<organism evidence="5 6">
    <name type="scientific">Pseudaminobacter soli</name>
    <name type="common">ex Li et al. 2025</name>
    <dbReference type="NCBI Taxonomy" id="1295366"/>
    <lineage>
        <taxon>Bacteria</taxon>
        <taxon>Pseudomonadati</taxon>
        <taxon>Pseudomonadota</taxon>
        <taxon>Alphaproteobacteria</taxon>
        <taxon>Hyphomicrobiales</taxon>
        <taxon>Phyllobacteriaceae</taxon>
        <taxon>Pseudaminobacter</taxon>
    </lineage>
</organism>
<dbReference type="AlphaFoldDB" id="A0A2P7S737"/>
<feature type="compositionally biased region" description="Low complexity" evidence="2">
    <location>
        <begin position="474"/>
        <end position="498"/>
    </location>
</feature>
<keyword evidence="5" id="KW-0282">Flagellum</keyword>
<dbReference type="PROSITE" id="PS51123">
    <property type="entry name" value="OMPA_2"/>
    <property type="match status" value="1"/>
</dbReference>
<gene>
    <name evidence="5" type="ORF">C7I85_20770</name>
</gene>
<feature type="compositionally biased region" description="Low complexity" evidence="2">
    <location>
        <begin position="166"/>
        <end position="183"/>
    </location>
</feature>
<feature type="compositionally biased region" description="Low complexity" evidence="2">
    <location>
        <begin position="372"/>
        <end position="389"/>
    </location>
</feature>
<feature type="domain" description="OmpA-like" evidence="4">
    <location>
        <begin position="710"/>
        <end position="830"/>
    </location>
</feature>
<dbReference type="Pfam" id="PF00691">
    <property type="entry name" value="OmpA"/>
    <property type="match status" value="1"/>
</dbReference>
<feature type="chain" id="PRO_5015161114" evidence="3">
    <location>
        <begin position="24"/>
        <end position="837"/>
    </location>
</feature>
<protein>
    <submittedName>
        <fullName evidence="5">Flagellar motor protein MotB</fullName>
    </submittedName>
</protein>
<feature type="compositionally biased region" description="Basic and acidic residues" evidence="2">
    <location>
        <begin position="534"/>
        <end position="552"/>
    </location>
</feature>
<dbReference type="CDD" id="cd07185">
    <property type="entry name" value="OmpA_C-like"/>
    <property type="match status" value="1"/>
</dbReference>
<proteinExistence type="predicted"/>
<dbReference type="OrthoDB" id="9792021at2"/>
<dbReference type="SUPFAM" id="SSF103088">
    <property type="entry name" value="OmpA-like"/>
    <property type="match status" value="1"/>
</dbReference>
<name>A0A2P7S737_9HYPH</name>
<dbReference type="Proteomes" id="UP000240653">
    <property type="component" value="Unassembled WGS sequence"/>
</dbReference>
<dbReference type="Gene3D" id="3.30.1330.60">
    <property type="entry name" value="OmpA-like domain"/>
    <property type="match status" value="1"/>
</dbReference>
<dbReference type="InterPro" id="IPR036737">
    <property type="entry name" value="OmpA-like_sf"/>
</dbReference>
<evidence type="ECO:0000256" key="1">
    <source>
        <dbReference type="PROSITE-ProRule" id="PRU00473"/>
    </source>
</evidence>
<keyword evidence="6" id="KW-1185">Reference proteome</keyword>
<feature type="compositionally biased region" description="Low complexity" evidence="2">
    <location>
        <begin position="136"/>
        <end position="156"/>
    </location>
</feature>
<feature type="signal peptide" evidence="3">
    <location>
        <begin position="1"/>
        <end position="23"/>
    </location>
</feature>
<evidence type="ECO:0000313" key="6">
    <source>
        <dbReference type="Proteomes" id="UP000240653"/>
    </source>
</evidence>
<feature type="compositionally biased region" description="Low complexity" evidence="2">
    <location>
        <begin position="104"/>
        <end position="118"/>
    </location>
</feature>
<comment type="caution">
    <text evidence="5">The sequence shown here is derived from an EMBL/GenBank/DDBJ whole genome shotgun (WGS) entry which is preliminary data.</text>
</comment>
<dbReference type="RefSeq" id="WP_106725922.1">
    <property type="nucleotide sequence ID" value="NZ_PXYL01000011.1"/>
</dbReference>
<evidence type="ECO:0000259" key="4">
    <source>
        <dbReference type="PROSITE" id="PS51123"/>
    </source>
</evidence>